<organism evidence="2 3">
    <name type="scientific">Stephania yunnanensis</name>
    <dbReference type="NCBI Taxonomy" id="152371"/>
    <lineage>
        <taxon>Eukaryota</taxon>
        <taxon>Viridiplantae</taxon>
        <taxon>Streptophyta</taxon>
        <taxon>Embryophyta</taxon>
        <taxon>Tracheophyta</taxon>
        <taxon>Spermatophyta</taxon>
        <taxon>Magnoliopsida</taxon>
        <taxon>Ranunculales</taxon>
        <taxon>Menispermaceae</taxon>
        <taxon>Menispermoideae</taxon>
        <taxon>Cissampelideae</taxon>
        <taxon>Stephania</taxon>
    </lineage>
</organism>
<evidence type="ECO:0000256" key="1">
    <source>
        <dbReference type="SAM" id="MobiDB-lite"/>
    </source>
</evidence>
<feature type="compositionally biased region" description="Basic and acidic residues" evidence="1">
    <location>
        <begin position="97"/>
        <end position="107"/>
    </location>
</feature>
<evidence type="ECO:0000313" key="3">
    <source>
        <dbReference type="Proteomes" id="UP001420932"/>
    </source>
</evidence>
<name>A0AAP0KW01_9MAGN</name>
<dbReference type="EMBL" id="JBBNAF010000003">
    <property type="protein sequence ID" value="KAK9159741.1"/>
    <property type="molecule type" value="Genomic_DNA"/>
</dbReference>
<feature type="compositionally biased region" description="Basic and acidic residues" evidence="1">
    <location>
        <begin position="121"/>
        <end position="143"/>
    </location>
</feature>
<proteinExistence type="predicted"/>
<reference evidence="2 3" key="1">
    <citation type="submission" date="2024-01" db="EMBL/GenBank/DDBJ databases">
        <title>Genome assemblies of Stephania.</title>
        <authorList>
            <person name="Yang L."/>
        </authorList>
    </citation>
    <scope>NUCLEOTIDE SEQUENCE [LARGE SCALE GENOMIC DNA]</scope>
    <source>
        <strain evidence="2">YNDBR</strain>
        <tissue evidence="2">Leaf</tissue>
    </source>
</reference>
<dbReference type="Proteomes" id="UP001420932">
    <property type="component" value="Unassembled WGS sequence"/>
</dbReference>
<evidence type="ECO:0000313" key="2">
    <source>
        <dbReference type="EMBL" id="KAK9159741.1"/>
    </source>
</evidence>
<gene>
    <name evidence="2" type="ORF">Syun_006082</name>
</gene>
<accession>A0AAP0KW01</accession>
<feature type="region of interest" description="Disordered" evidence="1">
    <location>
        <begin position="92"/>
        <end position="189"/>
    </location>
</feature>
<sequence length="208" mass="23616">MLLIVLILLEPQNMQNLEHAVIKVKGRMHGFYTKQITVPCPGGLPKILVTRMKVQERGVDLTQPVQAEVPARIDNGDEKGVQGKEVGVYKEGWGRSSVERDREREEGVTTTPPARGGTETRNAEEVARRRKEDEHRQRGERTARAGSAERAGRSAAGEHGARDKLIGRRRYVAGSEEHDGGHQTSRRRRREVLVKEEVVFLIWFRYVY</sequence>
<keyword evidence="3" id="KW-1185">Reference proteome</keyword>
<protein>
    <submittedName>
        <fullName evidence="2">Uncharacterized protein</fullName>
    </submittedName>
</protein>
<dbReference type="AlphaFoldDB" id="A0AAP0KW01"/>
<feature type="compositionally biased region" description="Low complexity" evidence="1">
    <location>
        <begin position="144"/>
        <end position="158"/>
    </location>
</feature>
<comment type="caution">
    <text evidence="2">The sequence shown here is derived from an EMBL/GenBank/DDBJ whole genome shotgun (WGS) entry which is preliminary data.</text>
</comment>